<reference evidence="2 3" key="1">
    <citation type="submission" date="2019-03" db="EMBL/GenBank/DDBJ databases">
        <title>Single cell metagenomics reveals metabolic interactions within the superorganism composed of flagellate Streblomastix strix and complex community of Bacteroidetes bacteria on its surface.</title>
        <authorList>
            <person name="Treitli S.C."/>
            <person name="Kolisko M."/>
            <person name="Husnik F."/>
            <person name="Keeling P."/>
            <person name="Hampl V."/>
        </authorList>
    </citation>
    <scope>NUCLEOTIDE SEQUENCE [LARGE SCALE GENOMIC DNA]</scope>
    <source>
        <strain evidence="2">ST1C</strain>
    </source>
</reference>
<evidence type="ECO:0000313" key="2">
    <source>
        <dbReference type="EMBL" id="KAA6370342.1"/>
    </source>
</evidence>
<organism evidence="2 3">
    <name type="scientific">Streblomastix strix</name>
    <dbReference type="NCBI Taxonomy" id="222440"/>
    <lineage>
        <taxon>Eukaryota</taxon>
        <taxon>Metamonada</taxon>
        <taxon>Preaxostyla</taxon>
        <taxon>Oxymonadida</taxon>
        <taxon>Streblomastigidae</taxon>
        <taxon>Streblomastix</taxon>
    </lineage>
</organism>
<evidence type="ECO:0000256" key="1">
    <source>
        <dbReference type="SAM" id="MobiDB-lite"/>
    </source>
</evidence>
<gene>
    <name evidence="2" type="ORF">EZS28_034131</name>
</gene>
<accession>A0A5J4UK61</accession>
<comment type="caution">
    <text evidence="2">The sequence shown here is derived from an EMBL/GenBank/DDBJ whole genome shotgun (WGS) entry which is preliminary data.</text>
</comment>
<proteinExistence type="predicted"/>
<feature type="compositionally biased region" description="Polar residues" evidence="1">
    <location>
        <begin position="53"/>
        <end position="63"/>
    </location>
</feature>
<feature type="compositionally biased region" description="Basic and acidic residues" evidence="1">
    <location>
        <begin position="64"/>
        <end position="73"/>
    </location>
</feature>
<sequence>MEASAANQNLIQLQRRIRNMQMEEDRIRGVAQIERQKAYDLMEIKIAKDQDYSQYKKVSQNQGNRKEEIAKQRQEERIQLQQRLQEEIQDMTRKKHEEYVITKEESDMMMKSKEKANKTLLKRNQRKIEQVQAVRQSARDEKFMFTMNVIDSQIAE</sequence>
<dbReference type="AlphaFoldDB" id="A0A5J4UK61"/>
<evidence type="ECO:0000313" key="3">
    <source>
        <dbReference type="Proteomes" id="UP000324800"/>
    </source>
</evidence>
<feature type="region of interest" description="Disordered" evidence="1">
    <location>
        <begin position="53"/>
        <end position="73"/>
    </location>
</feature>
<name>A0A5J4UK61_9EUKA</name>
<dbReference type="Proteomes" id="UP000324800">
    <property type="component" value="Unassembled WGS sequence"/>
</dbReference>
<protein>
    <submittedName>
        <fullName evidence="2">Uncharacterized protein</fullName>
    </submittedName>
</protein>
<dbReference type="EMBL" id="SNRW01015483">
    <property type="protein sequence ID" value="KAA6370342.1"/>
    <property type="molecule type" value="Genomic_DNA"/>
</dbReference>